<dbReference type="SUPFAM" id="SSF48452">
    <property type="entry name" value="TPR-like"/>
    <property type="match status" value="2"/>
</dbReference>
<dbReference type="RefSeq" id="WP_114433495.1">
    <property type="nucleotide sequence ID" value="NZ_QEIN01000231.1"/>
</dbReference>
<dbReference type="Proteomes" id="UP000253318">
    <property type="component" value="Unassembled WGS sequence"/>
</dbReference>
<dbReference type="Pfam" id="PF13374">
    <property type="entry name" value="TPR_10"/>
    <property type="match status" value="2"/>
</dbReference>
<dbReference type="Pfam" id="PF13424">
    <property type="entry name" value="TPR_12"/>
    <property type="match status" value="2"/>
</dbReference>
<dbReference type="SUPFAM" id="SSF52540">
    <property type="entry name" value="P-loop containing nucleoside triphosphate hydrolases"/>
    <property type="match status" value="1"/>
</dbReference>
<gene>
    <name evidence="1" type="ORF">DEF24_22460</name>
</gene>
<dbReference type="PRINTS" id="PR00364">
    <property type="entry name" value="DISEASERSIST"/>
</dbReference>
<organism evidence="1 2">
    <name type="scientific">Marinitenerispora sediminis</name>
    <dbReference type="NCBI Taxonomy" id="1931232"/>
    <lineage>
        <taxon>Bacteria</taxon>
        <taxon>Bacillati</taxon>
        <taxon>Actinomycetota</taxon>
        <taxon>Actinomycetes</taxon>
        <taxon>Streptosporangiales</taxon>
        <taxon>Nocardiopsidaceae</taxon>
        <taxon>Marinitenerispora</taxon>
    </lineage>
</organism>
<sequence length="738" mass="80384">PRNDLPRDIPDFTGREADLEHVLEMGEGGGERADVCVITGPGGAGKTTLAIHAGHRLAERFPDGGLFVDLYGHTVDQEPVSALSALGSLLRAVGVAAEAMPDTVAERAAMWRAAVSGRRVLLLLDNARSFAQISPLLPASPGSLTLITSRHELSLLSGARHVSLGMLDSDASVALLGAVLGPERTAREPESVRAVARLCGGLPLALRIVAGRMLTRPRWTFAHVEQRLGEQHRRFQELRTDGQSVEAIFELSYQSLTDAQRDAFLRLGLMIGGSIDLYGAAALLDRDLPGADDVLQELVSVCLLEEQGVDLYRFHDLIGAYTRQQALKHLPAGDVDEIRHRTGDHYLHTAQRAAEWLGSRGHDYEVDPTTTSRYRADLSNWSEAIAWFDVNRENLAAVVDYYAEQGNGKQAWQLAHSLWRFYAVHGQTELWLSTHERALEASRADRDDMGSAVTLIGLGIAHCLSGRFDIALSLLSEARGIFARLGDRTGEIRAIANLAMVYERMGRFRDALAALDEVLHHAVAIGDRELEMRQRSNIAAIDQALGRFDEAREHCEAVLALRVSDHPDDCHAAALRILGEINAQSGDLTTALEQLHGALGVFRDLGDQSGETYTRNTIGVVLRELGRFEEAEEAHRTALKLGRETAQRSAEAEVLNELAVTHARAGRFAEARASHEAALGLARKRHERYAEARALHGLAQLPAEVVAPDDAAMMLATATKIFADLGVPEAPGRASAEE</sequence>
<dbReference type="InterPro" id="IPR019734">
    <property type="entry name" value="TPR_rpt"/>
</dbReference>
<dbReference type="AlphaFoldDB" id="A0A368T010"/>
<feature type="non-terminal residue" evidence="1">
    <location>
        <position position="1"/>
    </location>
</feature>
<dbReference type="InterPro" id="IPR011990">
    <property type="entry name" value="TPR-like_helical_dom_sf"/>
</dbReference>
<dbReference type="Gene3D" id="3.40.50.300">
    <property type="entry name" value="P-loop containing nucleotide triphosphate hydrolases"/>
    <property type="match status" value="1"/>
</dbReference>
<dbReference type="Gene3D" id="1.25.40.10">
    <property type="entry name" value="Tetratricopeptide repeat domain"/>
    <property type="match status" value="2"/>
</dbReference>
<dbReference type="OrthoDB" id="5521887at2"/>
<name>A0A368T010_9ACTN</name>
<dbReference type="InterPro" id="IPR027417">
    <property type="entry name" value="P-loop_NTPase"/>
</dbReference>
<reference evidence="1 2" key="1">
    <citation type="submission" date="2018-04" db="EMBL/GenBank/DDBJ databases">
        <title>Novel actinobacteria from marine sediment.</title>
        <authorList>
            <person name="Ng Z.Y."/>
            <person name="Tan G.Y.A."/>
        </authorList>
    </citation>
    <scope>NUCLEOTIDE SEQUENCE [LARGE SCALE GENOMIC DNA]</scope>
    <source>
        <strain evidence="1 2">TPS81</strain>
    </source>
</reference>
<dbReference type="GO" id="GO:0043531">
    <property type="term" value="F:ADP binding"/>
    <property type="evidence" value="ECO:0007669"/>
    <property type="project" value="InterPro"/>
</dbReference>
<dbReference type="PANTHER" id="PTHR47691">
    <property type="entry name" value="REGULATOR-RELATED"/>
    <property type="match status" value="1"/>
</dbReference>
<dbReference type="PANTHER" id="PTHR47691:SF3">
    <property type="entry name" value="HTH-TYPE TRANSCRIPTIONAL REGULATOR RV0890C-RELATED"/>
    <property type="match status" value="1"/>
</dbReference>
<accession>A0A368T010</accession>
<protein>
    <submittedName>
        <fullName evidence="1">AfsR family transcriptional regulator</fullName>
    </submittedName>
</protein>
<evidence type="ECO:0000313" key="2">
    <source>
        <dbReference type="Proteomes" id="UP000253318"/>
    </source>
</evidence>
<dbReference type="SMART" id="SM00028">
    <property type="entry name" value="TPR"/>
    <property type="match status" value="6"/>
</dbReference>
<dbReference type="EMBL" id="QEIN01000231">
    <property type="protein sequence ID" value="RCV52105.1"/>
    <property type="molecule type" value="Genomic_DNA"/>
</dbReference>
<evidence type="ECO:0000313" key="1">
    <source>
        <dbReference type="EMBL" id="RCV52105.1"/>
    </source>
</evidence>
<comment type="caution">
    <text evidence="1">The sequence shown here is derived from an EMBL/GenBank/DDBJ whole genome shotgun (WGS) entry which is preliminary data.</text>
</comment>
<proteinExistence type="predicted"/>
<keyword evidence="2" id="KW-1185">Reference proteome</keyword>